<feature type="region of interest" description="Disordered" evidence="1">
    <location>
        <begin position="155"/>
        <end position="360"/>
    </location>
</feature>
<name>A0A8S4E1D4_PLUXY</name>
<dbReference type="AlphaFoldDB" id="A0A8S4E1D4"/>
<feature type="domain" description="BRCT" evidence="2">
    <location>
        <begin position="499"/>
        <end position="576"/>
    </location>
</feature>
<dbReference type="GO" id="GO:0005634">
    <property type="term" value="C:nucleus"/>
    <property type="evidence" value="ECO:0007669"/>
    <property type="project" value="TreeGrafter"/>
</dbReference>
<protein>
    <submittedName>
        <fullName evidence="3">(diamondback moth) hypothetical protein</fullName>
    </submittedName>
</protein>
<accession>A0A8S4E1D4</accession>
<organism evidence="3 4">
    <name type="scientific">Plutella xylostella</name>
    <name type="common">Diamondback moth</name>
    <name type="synonym">Plutella maculipennis</name>
    <dbReference type="NCBI Taxonomy" id="51655"/>
    <lineage>
        <taxon>Eukaryota</taxon>
        <taxon>Metazoa</taxon>
        <taxon>Ecdysozoa</taxon>
        <taxon>Arthropoda</taxon>
        <taxon>Hexapoda</taxon>
        <taxon>Insecta</taxon>
        <taxon>Pterygota</taxon>
        <taxon>Neoptera</taxon>
        <taxon>Endopterygota</taxon>
        <taxon>Lepidoptera</taxon>
        <taxon>Glossata</taxon>
        <taxon>Ditrysia</taxon>
        <taxon>Yponomeutoidea</taxon>
        <taxon>Plutellidae</taxon>
        <taxon>Plutella</taxon>
    </lineage>
</organism>
<feature type="region of interest" description="Disordered" evidence="1">
    <location>
        <begin position="16"/>
        <end position="85"/>
    </location>
</feature>
<feature type="region of interest" description="Disordered" evidence="1">
    <location>
        <begin position="469"/>
        <end position="496"/>
    </location>
</feature>
<dbReference type="CDD" id="cd17738">
    <property type="entry name" value="BRCT_TopBP1_rpt7"/>
    <property type="match status" value="1"/>
</dbReference>
<gene>
    <name evidence="3" type="ORF">PLXY2_LOCUS3888</name>
</gene>
<dbReference type="GO" id="GO:0006974">
    <property type="term" value="P:DNA damage response"/>
    <property type="evidence" value="ECO:0007669"/>
    <property type="project" value="TreeGrafter"/>
</dbReference>
<reference evidence="3" key="1">
    <citation type="submission" date="2020-11" db="EMBL/GenBank/DDBJ databases">
        <authorList>
            <person name="Whiteford S."/>
        </authorList>
    </citation>
    <scope>NUCLEOTIDE SEQUENCE</scope>
</reference>
<feature type="compositionally biased region" description="Polar residues" evidence="1">
    <location>
        <begin position="323"/>
        <end position="334"/>
    </location>
</feature>
<feature type="region of interest" description="Disordered" evidence="1">
    <location>
        <begin position="99"/>
        <end position="138"/>
    </location>
</feature>
<feature type="region of interest" description="Disordered" evidence="1">
    <location>
        <begin position="394"/>
        <end position="449"/>
    </location>
</feature>
<proteinExistence type="predicted"/>
<dbReference type="GO" id="GO:1990166">
    <property type="term" value="P:protein localization to site of double-strand break"/>
    <property type="evidence" value="ECO:0007669"/>
    <property type="project" value="TreeGrafter"/>
</dbReference>
<sequence length="840" mass="92362">MFLLLIRPSRDKNLLIIDSPQWPPPEQSAAPQSPPKSPVQSDQLNKENAMLPPAEGATAPRRNSLPSRDNTPKGKPGHADDNDMSPASRYIAMARQGLLGCDSQETPKRVGELRDDAKQDGDVRTPPLDDALSTPNLRCLSPTTRRRLQAVKRGEMPSDPIRTPTDPFEKNRTETPDSAFGAALRPGSGRLSPDARKRLWQFVQELPGKEPQTEKQKQTIAKDESYSRNKESAFGAALRPGSGRLSPDARKRLWQFVQELPGKEPQTEKQKQTPLSEIRNRFLAQFNGDAPTPPSDSHSLAPRKLHLQDQEDTPPHKMAKFSMDQSPGTATTNRHSNHETPKPSIPTTPKPTPLPNNTIDASKLSTIDATKASTPEAKLGASVDLQLQRLSAALSARGSTPVQRHKRTRDSLKPLPGPESEAAPESQPNTVGWDDRTPAELPAEPPATLPKRFMLSSNVDGSCYILQSKGPESEAAPESQPNTVGWDDRTPAELPTKAPATLPKRFMLSSNVDNREDLMSMIIHLGGEVSDGSELDPSATHLLCAAPARSEKMLGSIAHGKWVLHPAYVARSRANGAFLNLDPSATHLLCAAPARSEKMLGSIAHGKWVLHPAYVARSRANGPFLNYMSHLRFMYMYNAHIKPESVIVGEATIEVVQEYVYLGQSIRLGRSNFDIDKEAARRIQLGWAAFGKLRHIFSLAIMAIPQSLKTKDFNQCVLPVMTYGYIARALGDPSALRRARTLREDAEKWDPGYVARSRANGAFLNEEEYEWGNDLATCLPPLGTSERTLARAAHRWRVARAQRQPGAFSGVVALLHVPAARRRLLARLLRAGDGEVIQAE</sequence>
<evidence type="ECO:0000256" key="1">
    <source>
        <dbReference type="SAM" id="MobiDB-lite"/>
    </source>
</evidence>
<dbReference type="PANTHER" id="PTHR46677">
    <property type="entry name" value="SMC5-SMC6 COMPLEX LOCALIZATION FACTOR PROTEIN 1"/>
    <property type="match status" value="1"/>
</dbReference>
<evidence type="ECO:0000259" key="2">
    <source>
        <dbReference type="SMART" id="SM00292"/>
    </source>
</evidence>
<dbReference type="InterPro" id="IPR036420">
    <property type="entry name" value="BRCT_dom_sf"/>
</dbReference>
<dbReference type="PANTHER" id="PTHR46677:SF1">
    <property type="entry name" value="SMC5-SMC6 COMPLEX LOCALIZATION FACTOR PROTEIN 1"/>
    <property type="match status" value="1"/>
</dbReference>
<dbReference type="GO" id="GO:0035861">
    <property type="term" value="C:site of double-strand break"/>
    <property type="evidence" value="ECO:0007669"/>
    <property type="project" value="TreeGrafter"/>
</dbReference>
<feature type="compositionally biased region" description="Basic and acidic residues" evidence="1">
    <location>
        <begin position="105"/>
        <end position="123"/>
    </location>
</feature>
<feature type="compositionally biased region" description="Pro residues" evidence="1">
    <location>
        <begin position="343"/>
        <end position="354"/>
    </location>
</feature>
<keyword evidence="4" id="KW-1185">Reference proteome</keyword>
<dbReference type="CDD" id="cd00027">
    <property type="entry name" value="BRCT"/>
    <property type="match status" value="1"/>
</dbReference>
<dbReference type="GO" id="GO:2000781">
    <property type="term" value="P:positive regulation of double-strand break repair"/>
    <property type="evidence" value="ECO:0007669"/>
    <property type="project" value="InterPro"/>
</dbReference>
<dbReference type="SUPFAM" id="SSF52113">
    <property type="entry name" value="BRCT domain"/>
    <property type="match status" value="2"/>
</dbReference>
<feature type="compositionally biased region" description="Pro residues" evidence="1">
    <location>
        <begin position="21"/>
        <end position="37"/>
    </location>
</feature>
<comment type="caution">
    <text evidence="3">The sequence shown here is derived from an EMBL/GenBank/DDBJ whole genome shotgun (WGS) entry which is preliminary data.</text>
</comment>
<dbReference type="Gene3D" id="3.40.50.10190">
    <property type="entry name" value="BRCT domain"/>
    <property type="match status" value="4"/>
</dbReference>
<dbReference type="SMART" id="SM00292">
    <property type="entry name" value="BRCT"/>
    <property type="match status" value="1"/>
</dbReference>
<feature type="compositionally biased region" description="Basic and acidic residues" evidence="1">
    <location>
        <begin position="306"/>
        <end position="315"/>
    </location>
</feature>
<dbReference type="EMBL" id="CAJHNJ030000010">
    <property type="protein sequence ID" value="CAG9108309.1"/>
    <property type="molecule type" value="Genomic_DNA"/>
</dbReference>
<dbReference type="Pfam" id="PF00533">
    <property type="entry name" value="BRCT"/>
    <property type="match status" value="1"/>
</dbReference>
<feature type="compositionally biased region" description="Basic and acidic residues" evidence="1">
    <location>
        <begin position="207"/>
        <end position="231"/>
    </location>
</feature>
<dbReference type="Proteomes" id="UP000653454">
    <property type="component" value="Unassembled WGS sequence"/>
</dbReference>
<evidence type="ECO:0000313" key="3">
    <source>
        <dbReference type="EMBL" id="CAG9108309.1"/>
    </source>
</evidence>
<dbReference type="InterPro" id="IPR042479">
    <property type="entry name" value="Slf1"/>
</dbReference>
<feature type="compositionally biased region" description="Basic and acidic residues" evidence="1">
    <location>
        <begin position="261"/>
        <end position="271"/>
    </location>
</feature>
<dbReference type="InterPro" id="IPR001357">
    <property type="entry name" value="BRCT_dom"/>
</dbReference>
<evidence type="ECO:0000313" key="4">
    <source>
        <dbReference type="Proteomes" id="UP000653454"/>
    </source>
</evidence>